<dbReference type="GO" id="GO:0003676">
    <property type="term" value="F:nucleic acid binding"/>
    <property type="evidence" value="ECO:0007669"/>
    <property type="project" value="InterPro"/>
</dbReference>
<dbReference type="SUPFAM" id="SSF53098">
    <property type="entry name" value="Ribonuclease H-like"/>
    <property type="match status" value="1"/>
</dbReference>
<protein>
    <recommendedName>
        <fullName evidence="1">Integrase catalytic domain-containing protein</fullName>
    </recommendedName>
</protein>
<dbReference type="PANTHER" id="PTHR37984">
    <property type="entry name" value="PROTEIN CBG26694"/>
    <property type="match status" value="1"/>
</dbReference>
<dbReference type="GO" id="GO:0015074">
    <property type="term" value="P:DNA integration"/>
    <property type="evidence" value="ECO:0007669"/>
    <property type="project" value="InterPro"/>
</dbReference>
<dbReference type="Gene3D" id="1.10.340.70">
    <property type="match status" value="1"/>
</dbReference>
<sequence length="272" mass="30611">MQCKAMTRLVGLQFKILYRKGKENSAADALSRVGHLMAIQTVSEAQPLWIQEVLNSYNTDPGTRQLAQLVIKSPDEHGYSLHQGVIRHGDQIWIGENSALRTKLIAALHDSVVGGHSGAQATYQRVKRSFHWRGLKQDVEEFVKQCGVCQQAKHERVHPAGLLQPLPIPVGVWQDITMDFIESLPKSEEVDVILVVVDRLSKYAHFIPLHHPFTAQQVARAVLDNVVKLHGMPKSMVSDRDKVFTSAFWCELFQLMDIKLHLSSAYHPQTDG</sequence>
<dbReference type="InterPro" id="IPR012337">
    <property type="entry name" value="RNaseH-like_sf"/>
</dbReference>
<dbReference type="InterPro" id="IPR001584">
    <property type="entry name" value="Integrase_cat-core"/>
</dbReference>
<name>A0A0A9BSM5_ARUDO</name>
<dbReference type="FunFam" id="1.10.340.70:FF:000001">
    <property type="entry name" value="Retrovirus-related Pol polyprotein from transposon gypsy-like Protein"/>
    <property type="match status" value="1"/>
</dbReference>
<dbReference type="Pfam" id="PF17921">
    <property type="entry name" value="Integrase_H2C2"/>
    <property type="match status" value="1"/>
</dbReference>
<dbReference type="InterPro" id="IPR050951">
    <property type="entry name" value="Retrovirus_Pol_polyprotein"/>
</dbReference>
<evidence type="ECO:0000259" key="1">
    <source>
        <dbReference type="PROSITE" id="PS50994"/>
    </source>
</evidence>
<proteinExistence type="predicted"/>
<dbReference type="AlphaFoldDB" id="A0A0A9BSM5"/>
<dbReference type="InterPro" id="IPR041588">
    <property type="entry name" value="Integrase_H2C2"/>
</dbReference>
<dbReference type="InterPro" id="IPR036397">
    <property type="entry name" value="RNaseH_sf"/>
</dbReference>
<reference evidence="2" key="2">
    <citation type="journal article" date="2015" name="Data Brief">
        <title>Shoot transcriptome of the giant reed, Arundo donax.</title>
        <authorList>
            <person name="Barrero R.A."/>
            <person name="Guerrero F.D."/>
            <person name="Moolhuijzen P."/>
            <person name="Goolsby J.A."/>
            <person name="Tidwell J."/>
            <person name="Bellgard S.E."/>
            <person name="Bellgard M.I."/>
        </authorList>
    </citation>
    <scope>NUCLEOTIDE SEQUENCE</scope>
    <source>
        <tissue evidence="2">Shoot tissue taken approximately 20 cm above the soil surface</tissue>
    </source>
</reference>
<dbReference type="EMBL" id="GBRH01231574">
    <property type="protein sequence ID" value="JAD66321.1"/>
    <property type="molecule type" value="Transcribed_RNA"/>
</dbReference>
<accession>A0A0A9BSM5</accession>
<feature type="domain" description="Integrase catalytic" evidence="1">
    <location>
        <begin position="163"/>
        <end position="272"/>
    </location>
</feature>
<organism evidence="2">
    <name type="scientific">Arundo donax</name>
    <name type="common">Giant reed</name>
    <name type="synonym">Donax arundinaceus</name>
    <dbReference type="NCBI Taxonomy" id="35708"/>
    <lineage>
        <taxon>Eukaryota</taxon>
        <taxon>Viridiplantae</taxon>
        <taxon>Streptophyta</taxon>
        <taxon>Embryophyta</taxon>
        <taxon>Tracheophyta</taxon>
        <taxon>Spermatophyta</taxon>
        <taxon>Magnoliopsida</taxon>
        <taxon>Liliopsida</taxon>
        <taxon>Poales</taxon>
        <taxon>Poaceae</taxon>
        <taxon>PACMAD clade</taxon>
        <taxon>Arundinoideae</taxon>
        <taxon>Arundineae</taxon>
        <taxon>Arundo</taxon>
    </lineage>
</organism>
<evidence type="ECO:0000313" key="2">
    <source>
        <dbReference type="EMBL" id="JAD66321.1"/>
    </source>
</evidence>
<dbReference type="PROSITE" id="PS50994">
    <property type="entry name" value="INTEGRASE"/>
    <property type="match status" value="1"/>
</dbReference>
<reference evidence="2" key="1">
    <citation type="submission" date="2014-09" db="EMBL/GenBank/DDBJ databases">
        <authorList>
            <person name="Magalhaes I.L.F."/>
            <person name="Oliveira U."/>
            <person name="Santos F.R."/>
            <person name="Vidigal T.H.D.A."/>
            <person name="Brescovit A.D."/>
            <person name="Santos A.J."/>
        </authorList>
    </citation>
    <scope>NUCLEOTIDE SEQUENCE</scope>
    <source>
        <tissue evidence="2">Shoot tissue taken approximately 20 cm above the soil surface</tissue>
    </source>
</reference>
<dbReference type="PANTHER" id="PTHR37984:SF5">
    <property type="entry name" value="PROTEIN NYNRIN-LIKE"/>
    <property type="match status" value="1"/>
</dbReference>
<dbReference type="Gene3D" id="3.30.420.10">
    <property type="entry name" value="Ribonuclease H-like superfamily/Ribonuclease H"/>
    <property type="match status" value="1"/>
</dbReference>